<comment type="caution">
    <text evidence="2">The sequence shown here is derived from an EMBL/GenBank/DDBJ whole genome shotgun (WGS) entry which is preliminary data.</text>
</comment>
<dbReference type="InterPro" id="IPR027421">
    <property type="entry name" value="DNA_pol_lamdba_lyase_dom_sf"/>
</dbReference>
<dbReference type="EMBL" id="JAFCMP010000541">
    <property type="protein sequence ID" value="KAG5176038.1"/>
    <property type="molecule type" value="Genomic_DNA"/>
</dbReference>
<keyword evidence="3" id="KW-1185">Reference proteome</keyword>
<name>A0A835YRX7_9STRA</name>
<dbReference type="Proteomes" id="UP000664859">
    <property type="component" value="Unassembled WGS sequence"/>
</dbReference>
<dbReference type="EMBL" id="JAFCMP010000541">
    <property type="protein sequence ID" value="KAG5176044.1"/>
    <property type="molecule type" value="Genomic_DNA"/>
</dbReference>
<evidence type="ECO:0000313" key="3">
    <source>
        <dbReference type="Proteomes" id="UP000664859"/>
    </source>
</evidence>
<dbReference type="SUPFAM" id="SSF47802">
    <property type="entry name" value="DNA polymerase beta, N-terminal domain-like"/>
    <property type="match status" value="1"/>
</dbReference>
<gene>
    <name evidence="1" type="ORF">JKP88DRAFT_336486</name>
    <name evidence="2" type="ORF">JKP88DRAFT_336506</name>
</gene>
<organism evidence="2 3">
    <name type="scientific">Tribonema minus</name>
    <dbReference type="NCBI Taxonomy" id="303371"/>
    <lineage>
        <taxon>Eukaryota</taxon>
        <taxon>Sar</taxon>
        <taxon>Stramenopiles</taxon>
        <taxon>Ochrophyta</taxon>
        <taxon>PX clade</taxon>
        <taxon>Xanthophyceae</taxon>
        <taxon>Tribonematales</taxon>
        <taxon>Tribonemataceae</taxon>
        <taxon>Tribonema</taxon>
    </lineage>
</organism>
<accession>A0A835YRX7</accession>
<evidence type="ECO:0000313" key="2">
    <source>
        <dbReference type="EMBL" id="KAG5176044.1"/>
    </source>
</evidence>
<dbReference type="Gene3D" id="1.10.150.110">
    <property type="entry name" value="DNA polymerase beta, N-terminal domain-like"/>
    <property type="match status" value="1"/>
</dbReference>
<dbReference type="AlphaFoldDB" id="A0A835YRX7"/>
<protein>
    <submittedName>
        <fullName evidence="2">Uncharacterized protein</fullName>
    </submittedName>
</protein>
<proteinExistence type="predicted"/>
<reference evidence="2" key="1">
    <citation type="submission" date="2021-02" db="EMBL/GenBank/DDBJ databases">
        <title>First Annotated Genome of the Yellow-green Alga Tribonema minus.</title>
        <authorList>
            <person name="Mahan K.M."/>
        </authorList>
    </citation>
    <scope>NUCLEOTIDE SEQUENCE</scope>
    <source>
        <strain evidence="2">UTEX B ZZ1240</strain>
    </source>
</reference>
<evidence type="ECO:0000313" key="1">
    <source>
        <dbReference type="EMBL" id="KAG5176038.1"/>
    </source>
</evidence>
<sequence>MAEAASASPAAGAGLDVHQILADAEDRGISIPRGKKECKEVVDSVIKVVQEYSDDKKVEPEAVIAGLEHMWGLTAKAGKKRKAEIDKRVPGPVGKKPVVDQEVMEWPVDDKGTSMRELSERLCLEAKKRGIALPEADEKAGDAPTIALCTDVLEQCKTERSTVDVIRALALLQEKTGVAEEPRVKNLVGDEKTGVAEEPRVKNLVQENTALVEALRELANSYFKAGAKDSKNRIRGAMLQRGATAIRDLDWAITPENMPVASGKSDKKVPNVGHDTIEYIKEFFETGKITKLEEAKIEE</sequence>